<organism evidence="2 3">
    <name type="scientific">Gonium pectorale</name>
    <name type="common">Green alga</name>
    <dbReference type="NCBI Taxonomy" id="33097"/>
    <lineage>
        <taxon>Eukaryota</taxon>
        <taxon>Viridiplantae</taxon>
        <taxon>Chlorophyta</taxon>
        <taxon>core chlorophytes</taxon>
        <taxon>Chlorophyceae</taxon>
        <taxon>CS clade</taxon>
        <taxon>Chlamydomonadales</taxon>
        <taxon>Volvocaceae</taxon>
        <taxon>Gonium</taxon>
    </lineage>
</organism>
<dbReference type="EMBL" id="LSYV01000045">
    <property type="protein sequence ID" value="KXZ46394.1"/>
    <property type="molecule type" value="Genomic_DNA"/>
</dbReference>
<evidence type="ECO:0000313" key="2">
    <source>
        <dbReference type="EMBL" id="KXZ46394.1"/>
    </source>
</evidence>
<comment type="caution">
    <text evidence="2">The sequence shown here is derived from an EMBL/GenBank/DDBJ whole genome shotgun (WGS) entry which is preliminary data.</text>
</comment>
<name>A0A150G972_GONPE</name>
<protein>
    <recommendedName>
        <fullName evidence="4">WSC domain-containing protein</fullName>
    </recommendedName>
</protein>
<sequence>MPLASVPKALQVPLLPVGDGELRDAVQRQDNGTTEEAAMAELDVPEWDPAADLAGGGGEATAFEALVTARLLTDILTASPPIYPPPPSPSLQSPDKPSPVPPPPPPSPPSPSPPMPPAPSLQVLQAAFEELLAEEFPALTADLPPSFPNEVAAVALVLVGGFVPLLSGPDGSALAAVGRFGDGRLMAVGGQDMVTGCCKALGSGVFGNGTAAAMAEERRRLLAEANAVKAIASTVDATAADSGFQSQSGSLETPIDKLLLNMAQAGAEYATKVKGVSHDQPQSVAYLPIGMQQSVFARMAGNKAIIRVANPAFINFARYAVRSNRSAFMTATQAKIKSLNLPLATFVRGGHRKCDVYVIDSYDKAYKEPAVQKALQDFVALGKALIVVGPDVSPPDGGSDGTSAAAAGGRRLLQAIDSSTLTINYVTGPMSLILTGHVSNPGGNLVVAPPSPQSNALLAAQSYLSYLQARRDGAVSADPADPAGGIRHAAAAADCGVAAALGVTAAVADAVAVAAAVIVARYGEAAAAAVAAARCLAAAQANNETRPSGAIAYIAMFRLSCFGAAELPAGFLLSAGERQPESACDLNCPGALWQRCGGSRSNATSSRVSLYRITAQL</sequence>
<reference evidence="3" key="1">
    <citation type="journal article" date="2016" name="Nat. Commun.">
        <title>The Gonium pectorale genome demonstrates co-option of cell cycle regulation during the evolution of multicellularity.</title>
        <authorList>
            <person name="Hanschen E.R."/>
            <person name="Marriage T.N."/>
            <person name="Ferris P.J."/>
            <person name="Hamaji T."/>
            <person name="Toyoda A."/>
            <person name="Fujiyama A."/>
            <person name="Neme R."/>
            <person name="Noguchi H."/>
            <person name="Minakuchi Y."/>
            <person name="Suzuki M."/>
            <person name="Kawai-Toyooka H."/>
            <person name="Smith D.R."/>
            <person name="Sparks H."/>
            <person name="Anderson J."/>
            <person name="Bakaric R."/>
            <person name="Luria V."/>
            <person name="Karger A."/>
            <person name="Kirschner M.W."/>
            <person name="Durand P.M."/>
            <person name="Michod R.E."/>
            <person name="Nozaki H."/>
            <person name="Olson B.J."/>
        </authorList>
    </citation>
    <scope>NUCLEOTIDE SEQUENCE [LARGE SCALE GENOMIC DNA]</scope>
    <source>
        <strain evidence="3">NIES-2863</strain>
    </source>
</reference>
<feature type="region of interest" description="Disordered" evidence="1">
    <location>
        <begin position="81"/>
        <end position="120"/>
    </location>
</feature>
<evidence type="ECO:0008006" key="4">
    <source>
        <dbReference type="Google" id="ProtNLM"/>
    </source>
</evidence>
<keyword evidence="3" id="KW-1185">Reference proteome</keyword>
<feature type="compositionally biased region" description="Pro residues" evidence="1">
    <location>
        <begin position="96"/>
        <end position="119"/>
    </location>
</feature>
<evidence type="ECO:0000313" key="3">
    <source>
        <dbReference type="Proteomes" id="UP000075714"/>
    </source>
</evidence>
<evidence type="ECO:0000256" key="1">
    <source>
        <dbReference type="SAM" id="MobiDB-lite"/>
    </source>
</evidence>
<dbReference type="Proteomes" id="UP000075714">
    <property type="component" value="Unassembled WGS sequence"/>
</dbReference>
<gene>
    <name evidence="2" type="ORF">GPECTOR_44g7</name>
</gene>
<proteinExistence type="predicted"/>
<dbReference type="STRING" id="33097.A0A150G972"/>
<dbReference type="AlphaFoldDB" id="A0A150G972"/>
<accession>A0A150G972</accession>